<gene>
    <name evidence="1" type="ORF">CDAR_404471</name>
</gene>
<organism evidence="1 2">
    <name type="scientific">Caerostris darwini</name>
    <dbReference type="NCBI Taxonomy" id="1538125"/>
    <lineage>
        <taxon>Eukaryota</taxon>
        <taxon>Metazoa</taxon>
        <taxon>Ecdysozoa</taxon>
        <taxon>Arthropoda</taxon>
        <taxon>Chelicerata</taxon>
        <taxon>Arachnida</taxon>
        <taxon>Araneae</taxon>
        <taxon>Araneomorphae</taxon>
        <taxon>Entelegynae</taxon>
        <taxon>Araneoidea</taxon>
        <taxon>Araneidae</taxon>
        <taxon>Caerostris</taxon>
    </lineage>
</organism>
<reference evidence="1 2" key="1">
    <citation type="submission" date="2021-06" db="EMBL/GenBank/DDBJ databases">
        <title>Caerostris darwini draft genome.</title>
        <authorList>
            <person name="Kono N."/>
            <person name="Arakawa K."/>
        </authorList>
    </citation>
    <scope>NUCLEOTIDE SEQUENCE [LARGE SCALE GENOMIC DNA]</scope>
</reference>
<evidence type="ECO:0000313" key="2">
    <source>
        <dbReference type="Proteomes" id="UP001054837"/>
    </source>
</evidence>
<evidence type="ECO:0000313" key="1">
    <source>
        <dbReference type="EMBL" id="GIY35871.1"/>
    </source>
</evidence>
<dbReference type="EMBL" id="BPLQ01008199">
    <property type="protein sequence ID" value="GIY35871.1"/>
    <property type="molecule type" value="Genomic_DNA"/>
</dbReference>
<protein>
    <submittedName>
        <fullName evidence="1">Uncharacterized protein</fullName>
    </submittedName>
</protein>
<name>A0AAV4SRN7_9ARAC</name>
<sequence length="82" mass="9736">MPDPLPNLPTFFFDIHTRQHDRRNSSSSKSRCAPKCFRFSDIQKTEVMLINYRNIAEIHETRFFSEVAAAMAPPERIRPWRQ</sequence>
<comment type="caution">
    <text evidence="1">The sequence shown here is derived from an EMBL/GenBank/DDBJ whole genome shotgun (WGS) entry which is preliminary data.</text>
</comment>
<dbReference type="Proteomes" id="UP001054837">
    <property type="component" value="Unassembled WGS sequence"/>
</dbReference>
<keyword evidence="2" id="KW-1185">Reference proteome</keyword>
<proteinExistence type="predicted"/>
<accession>A0AAV4SRN7</accession>
<dbReference type="AlphaFoldDB" id="A0AAV4SRN7"/>